<proteinExistence type="inferred from homology"/>
<name>A0A1B9GKP2_9TREE</name>
<organism evidence="2 3">
    <name type="scientific">Kwoniella heveanensis BCC8398</name>
    <dbReference type="NCBI Taxonomy" id="1296120"/>
    <lineage>
        <taxon>Eukaryota</taxon>
        <taxon>Fungi</taxon>
        <taxon>Dikarya</taxon>
        <taxon>Basidiomycota</taxon>
        <taxon>Agaricomycotina</taxon>
        <taxon>Tremellomycetes</taxon>
        <taxon>Tremellales</taxon>
        <taxon>Cryptococcaceae</taxon>
        <taxon>Kwoniella</taxon>
    </lineage>
</organism>
<dbReference type="GO" id="GO:0005634">
    <property type="term" value="C:nucleus"/>
    <property type="evidence" value="ECO:0007669"/>
    <property type="project" value="TreeGrafter"/>
</dbReference>
<dbReference type="SUPFAM" id="SSF48371">
    <property type="entry name" value="ARM repeat"/>
    <property type="match status" value="1"/>
</dbReference>
<dbReference type="PANTHER" id="PTHR32226">
    <property type="entry name" value="TELO2-INTERACTING PROTEIN 2"/>
    <property type="match status" value="1"/>
</dbReference>
<evidence type="ECO:0000256" key="1">
    <source>
        <dbReference type="ARBA" id="ARBA00034736"/>
    </source>
</evidence>
<evidence type="ECO:0000313" key="3">
    <source>
        <dbReference type="Proteomes" id="UP000092666"/>
    </source>
</evidence>
<dbReference type="InterPro" id="IPR018870">
    <property type="entry name" value="Tti2"/>
</dbReference>
<dbReference type="EMBL" id="KV700132">
    <property type="protein sequence ID" value="OCF31630.1"/>
    <property type="molecule type" value="Genomic_DNA"/>
</dbReference>
<evidence type="ECO:0000313" key="2">
    <source>
        <dbReference type="EMBL" id="OCF31630.1"/>
    </source>
</evidence>
<dbReference type="GO" id="GO:0110078">
    <property type="term" value="C:TTT Hsp90 cochaperone complex"/>
    <property type="evidence" value="ECO:0007669"/>
    <property type="project" value="InterPro"/>
</dbReference>
<reference evidence="2 3" key="1">
    <citation type="submission" date="2013-07" db="EMBL/GenBank/DDBJ databases">
        <title>The Genome Sequence of Cryptococcus heveanensis BCC8398.</title>
        <authorList>
            <consortium name="The Broad Institute Genome Sequencing Platform"/>
            <person name="Cuomo C."/>
            <person name="Litvintseva A."/>
            <person name="Chen Y."/>
            <person name="Heitman J."/>
            <person name="Sun S."/>
            <person name="Springer D."/>
            <person name="Dromer F."/>
            <person name="Young S.K."/>
            <person name="Zeng Q."/>
            <person name="Gargeya S."/>
            <person name="Fitzgerald M."/>
            <person name="Abouelleil A."/>
            <person name="Alvarado L."/>
            <person name="Berlin A.M."/>
            <person name="Chapman S.B."/>
            <person name="Dewar J."/>
            <person name="Goldberg J."/>
            <person name="Griggs A."/>
            <person name="Gujja S."/>
            <person name="Hansen M."/>
            <person name="Howarth C."/>
            <person name="Imamovic A."/>
            <person name="Larimer J."/>
            <person name="McCowan C."/>
            <person name="Murphy C."/>
            <person name="Pearson M."/>
            <person name="Priest M."/>
            <person name="Roberts A."/>
            <person name="Saif S."/>
            <person name="Shea T."/>
            <person name="Sykes S."/>
            <person name="Wortman J."/>
            <person name="Nusbaum C."/>
            <person name="Birren B."/>
        </authorList>
    </citation>
    <scope>NUCLEOTIDE SEQUENCE [LARGE SCALE GENOMIC DNA]</scope>
    <source>
        <strain evidence="2 3">BCC8398</strain>
    </source>
</reference>
<dbReference type="Pfam" id="PF10521">
    <property type="entry name" value="Tti2"/>
    <property type="match status" value="1"/>
</dbReference>
<reference evidence="3" key="2">
    <citation type="submission" date="2013-12" db="EMBL/GenBank/DDBJ databases">
        <title>Evolution of pathogenesis and genome organization in the Tremellales.</title>
        <authorList>
            <person name="Cuomo C."/>
            <person name="Litvintseva A."/>
            <person name="Heitman J."/>
            <person name="Chen Y."/>
            <person name="Sun S."/>
            <person name="Springer D."/>
            <person name="Dromer F."/>
            <person name="Young S."/>
            <person name="Zeng Q."/>
            <person name="Chapman S."/>
            <person name="Gujja S."/>
            <person name="Saif S."/>
            <person name="Birren B."/>
        </authorList>
    </citation>
    <scope>NUCLEOTIDE SEQUENCE [LARGE SCALE GENOMIC DNA]</scope>
    <source>
        <strain evidence="3">BCC8398</strain>
    </source>
</reference>
<dbReference type="GO" id="GO:0005829">
    <property type="term" value="C:cytosol"/>
    <property type="evidence" value="ECO:0007669"/>
    <property type="project" value="TreeGrafter"/>
</dbReference>
<dbReference type="PANTHER" id="PTHR32226:SF2">
    <property type="entry name" value="TELO2-INTERACTING PROTEIN 2"/>
    <property type="match status" value="1"/>
</dbReference>
<sequence>MAIVEEVAASGAGLSSPADLLKRVEELSEKLALPRELVVGFMAQPDADAIYRYRIRALNTVKGIKDVLKEGASAWGEIAAEDQLKAVESVLRLNGDDEWSSYEIRAMIDDLLPVLSPSIPLLILPTLRQYFASHPSLTSASRALERPRGGQDSTIDLHDHQPFKSPAGWGVINLLAFAISKLTADQTEKNIGLIIPPTLVLMDDWEPCYRQKGARILSIWMDKLDRDLIKRMGIDKLLLDSLIHTISLNSNPPLGDVLDITLKLTFRCREEGEKRTKVLEDIMEKGIVQGWVYAPSGLEGREVSIHIARMMERMCGVMGTGITRWLKTVIPHLLQPLQYPPTPLVIPHYLANLSCLLCVVHTVRPTCRISRWRGQILNVLSRLWVQLHERGLSSSLDDVDDGDEEDNSHTKTQLQTLIRQVFDELIDQIPSIREDELPRIRALAPHIFAELIPTA</sequence>
<dbReference type="STRING" id="1296120.A0A1B9GKP2"/>
<gene>
    <name evidence="2" type="ORF">I316_06635</name>
</gene>
<accession>A0A1B9GKP2</accession>
<dbReference type="AlphaFoldDB" id="A0A1B9GKP2"/>
<keyword evidence="3" id="KW-1185">Reference proteome</keyword>
<dbReference type="InterPro" id="IPR016024">
    <property type="entry name" value="ARM-type_fold"/>
</dbReference>
<dbReference type="OrthoDB" id="6417021at2759"/>
<dbReference type="Proteomes" id="UP000092666">
    <property type="component" value="Unassembled WGS sequence"/>
</dbReference>
<comment type="similarity">
    <text evidence="1">Belongs to the TTI2 family.</text>
</comment>
<protein>
    <submittedName>
        <fullName evidence="2">Uncharacterized protein</fullName>
    </submittedName>
</protein>